<dbReference type="GO" id="GO:0016787">
    <property type="term" value="F:hydrolase activity"/>
    <property type="evidence" value="ECO:0007669"/>
    <property type="project" value="UniProtKB-KW"/>
</dbReference>
<dbReference type="STRING" id="29421.B2M20_15435"/>
<dbReference type="PANTHER" id="PTHR42951:SF20">
    <property type="entry name" value="BETA LACTAMASE"/>
    <property type="match status" value="1"/>
</dbReference>
<dbReference type="PANTHER" id="PTHR42951">
    <property type="entry name" value="METALLO-BETA-LACTAMASE DOMAIN-CONTAINING"/>
    <property type="match status" value="1"/>
</dbReference>
<evidence type="ECO:0000313" key="2">
    <source>
        <dbReference type="EMBL" id="OPH81921.1"/>
    </source>
</evidence>
<feature type="domain" description="Metallo-beta-lactamase" evidence="1">
    <location>
        <begin position="35"/>
        <end position="220"/>
    </location>
</feature>
<dbReference type="OrthoDB" id="420651at2"/>
<dbReference type="SMART" id="SM00849">
    <property type="entry name" value="Lactamase_B"/>
    <property type="match status" value="1"/>
</dbReference>
<dbReference type="RefSeq" id="WP_079447986.1">
    <property type="nucleotide sequence ID" value="NZ_MWPQ01000054.1"/>
</dbReference>
<proteinExistence type="predicted"/>
<dbReference type="InterPro" id="IPR050855">
    <property type="entry name" value="NDM-1-like"/>
</dbReference>
<comment type="caution">
    <text evidence="2">The sequence shown here is derived from an EMBL/GenBank/DDBJ whole genome shotgun (WGS) entry which is preliminary data.</text>
</comment>
<evidence type="ECO:0000313" key="3">
    <source>
        <dbReference type="Proteomes" id="UP000189940"/>
    </source>
</evidence>
<protein>
    <submittedName>
        <fullName evidence="2">MBL fold metallo-hydrolase</fullName>
    </submittedName>
</protein>
<dbReference type="Pfam" id="PF00753">
    <property type="entry name" value="Lactamase_B"/>
    <property type="match status" value="1"/>
</dbReference>
<accession>A0A1V4HVA8</accession>
<name>A0A1V4HVA8_NITVU</name>
<keyword evidence="3" id="KW-1185">Reference proteome</keyword>
<keyword evidence="2" id="KW-0378">Hydrolase</keyword>
<reference evidence="2 3" key="1">
    <citation type="submission" date="2017-02" db="EMBL/GenBank/DDBJ databases">
        <title>Genome sequence of the nitrite-oxidizing bacterium Nitrobacter vulgaris strain Ab1.</title>
        <authorList>
            <person name="Mellbye B.L."/>
            <person name="Davis E.W."/>
            <person name="Spieck E."/>
            <person name="Chang J.H."/>
            <person name="Bottomley P.J."/>
            <person name="Sayavedra-Soto L.A."/>
        </authorList>
    </citation>
    <scope>NUCLEOTIDE SEQUENCE [LARGE SCALE GENOMIC DNA]</scope>
    <source>
        <strain evidence="2 3">Ab1</strain>
    </source>
</reference>
<dbReference type="InterPro" id="IPR001279">
    <property type="entry name" value="Metallo-B-lactamas"/>
</dbReference>
<evidence type="ECO:0000259" key="1">
    <source>
        <dbReference type="SMART" id="SM00849"/>
    </source>
</evidence>
<dbReference type="EMBL" id="MWPQ01000054">
    <property type="protein sequence ID" value="OPH81921.1"/>
    <property type="molecule type" value="Genomic_DNA"/>
</dbReference>
<dbReference type="CDD" id="cd16282">
    <property type="entry name" value="metallo-hydrolase-like_MBL-fold"/>
    <property type="match status" value="1"/>
</dbReference>
<dbReference type="SUPFAM" id="SSF56281">
    <property type="entry name" value="Metallo-hydrolase/oxidoreductase"/>
    <property type="match status" value="1"/>
</dbReference>
<dbReference type="AlphaFoldDB" id="A0A1V4HVA8"/>
<dbReference type="Proteomes" id="UP000189940">
    <property type="component" value="Unassembled WGS sequence"/>
</dbReference>
<gene>
    <name evidence="2" type="ORF">B2M20_15435</name>
</gene>
<dbReference type="InterPro" id="IPR036866">
    <property type="entry name" value="RibonucZ/Hydroxyglut_hydro"/>
</dbReference>
<organism evidence="2 3">
    <name type="scientific">Nitrobacter vulgaris</name>
    <dbReference type="NCBI Taxonomy" id="29421"/>
    <lineage>
        <taxon>Bacteria</taxon>
        <taxon>Pseudomonadati</taxon>
        <taxon>Pseudomonadota</taxon>
        <taxon>Alphaproteobacteria</taxon>
        <taxon>Hyphomicrobiales</taxon>
        <taxon>Nitrobacteraceae</taxon>
        <taxon>Nitrobacter</taxon>
    </lineage>
</organism>
<sequence length="318" mass="34966">MSAKSFASTTDMAEKKITFSEIGPDIYAFTAEGDPNTAVIVGDDGCIVFDAQATPAMATSVVERVRIVTDKPIKYVVLSHYHAVRVLGASAYHAQGIVASKETHRLIEERGQQDWDSEFGRFPRLFRDAASIPGLTWPTLTFETEMTIYLGKRAVRLMHLGAGHTSGDIVAWVPDAQVMCSGDLIEYHSACYCGDAYLREWPTTLNEIRKFNPKAVAPGRGDALNGQSITREAIAMTRDFVTALYGSAELSVAKGHSLRETVAATREIMDPKFSTFAIYEHCLPFNVSRAFDEASGIDNPVIWTADRDREMWAALQGG</sequence>
<dbReference type="Gene3D" id="3.60.15.10">
    <property type="entry name" value="Ribonuclease Z/Hydroxyacylglutathione hydrolase-like"/>
    <property type="match status" value="1"/>
</dbReference>